<evidence type="ECO:0000313" key="5">
    <source>
        <dbReference type="EMBL" id="RFA37809.1"/>
    </source>
</evidence>
<keyword evidence="6" id="KW-1185">Reference proteome</keyword>
<protein>
    <recommendedName>
        <fullName evidence="4">TauD/TfdA-like domain-containing protein</fullName>
    </recommendedName>
</protein>
<feature type="domain" description="TauD/TfdA-like" evidence="4">
    <location>
        <begin position="5"/>
        <end position="274"/>
    </location>
</feature>
<keyword evidence="2" id="KW-0560">Oxidoreductase</keyword>
<dbReference type="SUPFAM" id="SSF51197">
    <property type="entry name" value="Clavaminate synthase-like"/>
    <property type="match status" value="1"/>
</dbReference>
<dbReference type="PANTHER" id="PTHR10696">
    <property type="entry name" value="GAMMA-BUTYROBETAINE HYDROXYLASE-RELATED"/>
    <property type="match status" value="1"/>
</dbReference>
<dbReference type="PANTHER" id="PTHR10696:SF56">
    <property type="entry name" value="TAUD_TFDA-LIKE DOMAIN-CONTAINING PROTEIN"/>
    <property type="match status" value="1"/>
</dbReference>
<accession>A0A3E0WZK1</accession>
<comment type="cofactor">
    <cofactor evidence="1">
        <name>Fe(2+)</name>
        <dbReference type="ChEBI" id="CHEBI:29033"/>
    </cofactor>
</comment>
<dbReference type="InterPro" id="IPR050411">
    <property type="entry name" value="AlphaKG_dependent_hydroxylases"/>
</dbReference>
<dbReference type="InterPro" id="IPR003819">
    <property type="entry name" value="TauD/TfdA-like"/>
</dbReference>
<name>A0A3E0WZK1_9GAMM</name>
<dbReference type="Proteomes" id="UP000256763">
    <property type="component" value="Unassembled WGS sequence"/>
</dbReference>
<evidence type="ECO:0000313" key="6">
    <source>
        <dbReference type="Proteomes" id="UP000256763"/>
    </source>
</evidence>
<dbReference type="AlphaFoldDB" id="A0A3E0WZK1"/>
<dbReference type="GO" id="GO:0016706">
    <property type="term" value="F:2-oxoglutarate-dependent dioxygenase activity"/>
    <property type="evidence" value="ECO:0007669"/>
    <property type="project" value="UniProtKB-ARBA"/>
</dbReference>
<proteinExistence type="predicted"/>
<reference evidence="6" key="1">
    <citation type="submission" date="2017-05" db="EMBL/GenBank/DDBJ databases">
        <authorList>
            <person name="Sharma S."/>
            <person name="Sidhu C."/>
            <person name="Pinnaka A.K."/>
        </authorList>
    </citation>
    <scope>NUCLEOTIDE SEQUENCE [LARGE SCALE GENOMIC DNA]</scope>
    <source>
        <strain evidence="6">AK93</strain>
    </source>
</reference>
<organism evidence="5 6">
    <name type="scientific">Alkalilimnicola ehrlichii</name>
    <dbReference type="NCBI Taxonomy" id="351052"/>
    <lineage>
        <taxon>Bacteria</taxon>
        <taxon>Pseudomonadati</taxon>
        <taxon>Pseudomonadota</taxon>
        <taxon>Gammaproteobacteria</taxon>
        <taxon>Chromatiales</taxon>
        <taxon>Ectothiorhodospiraceae</taxon>
        <taxon>Alkalilimnicola</taxon>
    </lineage>
</organism>
<gene>
    <name evidence="5" type="ORF">CAL65_07635</name>
</gene>
<dbReference type="Gene3D" id="3.60.130.10">
    <property type="entry name" value="Clavaminate synthase-like"/>
    <property type="match status" value="1"/>
</dbReference>
<evidence type="ECO:0000256" key="3">
    <source>
        <dbReference type="ARBA" id="ARBA00023194"/>
    </source>
</evidence>
<dbReference type="EMBL" id="NFZW01000006">
    <property type="protein sequence ID" value="RFA37809.1"/>
    <property type="molecule type" value="Genomic_DNA"/>
</dbReference>
<dbReference type="InterPro" id="IPR042098">
    <property type="entry name" value="TauD-like_sf"/>
</dbReference>
<evidence type="ECO:0000256" key="1">
    <source>
        <dbReference type="ARBA" id="ARBA00001954"/>
    </source>
</evidence>
<dbReference type="Pfam" id="PF02668">
    <property type="entry name" value="TauD"/>
    <property type="match status" value="1"/>
</dbReference>
<comment type="caution">
    <text evidence="5">The sequence shown here is derived from an EMBL/GenBank/DDBJ whole genome shotgun (WGS) entry which is preliminary data.</text>
</comment>
<sequence>MEAELERSGGLLFTGFSVNNAAEFRAAVLAFGAETLPYMERAAVRREVVDGVFTSTEFSSSSWIDLHHEMSFARRIPARIFFFAEEVAAKGGETPVADEHRTTAAIDSAVRDEFLTRGLIYVRNFRPEIDMDWQSAFQTSSRDDVERYCQANGIRCEWISWDHLRTEQPQAGFLRSRITGERLFCNHAHIFHPAAMDNDLREALVDAYGEDGLPRNVLFGDGAPIPDQMVRHLRLVYARAAHAFTWKKGDVMMLDNARCLHGRAPFEGARTVLVSMTGLLERDV</sequence>
<evidence type="ECO:0000259" key="4">
    <source>
        <dbReference type="Pfam" id="PF02668"/>
    </source>
</evidence>
<keyword evidence="3" id="KW-0045">Antibiotic biosynthesis</keyword>
<dbReference type="GO" id="GO:0017000">
    <property type="term" value="P:antibiotic biosynthetic process"/>
    <property type="evidence" value="ECO:0007669"/>
    <property type="project" value="UniProtKB-KW"/>
</dbReference>
<evidence type="ECO:0000256" key="2">
    <source>
        <dbReference type="ARBA" id="ARBA00023002"/>
    </source>
</evidence>